<evidence type="ECO:0000256" key="1">
    <source>
        <dbReference type="SAM" id="MobiDB-lite"/>
    </source>
</evidence>
<feature type="compositionally biased region" description="Basic and acidic residues" evidence="1">
    <location>
        <begin position="801"/>
        <end position="811"/>
    </location>
</feature>
<reference evidence="4" key="3">
    <citation type="submission" date="2020-12" db="UniProtKB">
        <authorList>
            <consortium name="EnsemblPlants"/>
        </authorList>
    </citation>
    <scope>IDENTIFICATION</scope>
</reference>
<dbReference type="Proteomes" id="UP000006727">
    <property type="component" value="Chromosome 16"/>
</dbReference>
<organism evidence="3">
    <name type="scientific">Physcomitrium patens</name>
    <name type="common">Spreading-leaved earth moss</name>
    <name type="synonym">Physcomitrella patens</name>
    <dbReference type="NCBI Taxonomy" id="3218"/>
    <lineage>
        <taxon>Eukaryota</taxon>
        <taxon>Viridiplantae</taxon>
        <taxon>Streptophyta</taxon>
        <taxon>Embryophyta</taxon>
        <taxon>Bryophyta</taxon>
        <taxon>Bryophytina</taxon>
        <taxon>Bryopsida</taxon>
        <taxon>Funariidae</taxon>
        <taxon>Funariales</taxon>
        <taxon>Funariaceae</taxon>
        <taxon>Physcomitrium</taxon>
    </lineage>
</organism>
<feature type="domain" description="DUF7812" evidence="2">
    <location>
        <begin position="146"/>
        <end position="311"/>
    </location>
</feature>
<evidence type="ECO:0000313" key="5">
    <source>
        <dbReference type="Proteomes" id="UP000006727"/>
    </source>
</evidence>
<dbReference type="InterPro" id="IPR056714">
    <property type="entry name" value="DUF7812"/>
</dbReference>
<dbReference type="AlphaFoldDB" id="A9SQZ0"/>
<reference evidence="3 5" key="2">
    <citation type="journal article" date="2018" name="Plant J.">
        <title>The Physcomitrella patens chromosome-scale assembly reveals moss genome structure and evolution.</title>
        <authorList>
            <person name="Lang D."/>
            <person name="Ullrich K.K."/>
            <person name="Murat F."/>
            <person name="Fuchs J."/>
            <person name="Jenkins J."/>
            <person name="Haas F.B."/>
            <person name="Piednoel M."/>
            <person name="Gundlach H."/>
            <person name="Van Bel M."/>
            <person name="Meyberg R."/>
            <person name="Vives C."/>
            <person name="Morata J."/>
            <person name="Symeonidi A."/>
            <person name="Hiss M."/>
            <person name="Muchero W."/>
            <person name="Kamisugi Y."/>
            <person name="Saleh O."/>
            <person name="Blanc G."/>
            <person name="Decker E.L."/>
            <person name="van Gessel N."/>
            <person name="Grimwood J."/>
            <person name="Hayes R.D."/>
            <person name="Graham S.W."/>
            <person name="Gunter L.E."/>
            <person name="McDaniel S.F."/>
            <person name="Hoernstein S.N.W."/>
            <person name="Larsson A."/>
            <person name="Li F.W."/>
            <person name="Perroud P.F."/>
            <person name="Phillips J."/>
            <person name="Ranjan P."/>
            <person name="Rokshar D.S."/>
            <person name="Rothfels C.J."/>
            <person name="Schneider L."/>
            <person name="Shu S."/>
            <person name="Stevenson D.W."/>
            <person name="Thummler F."/>
            <person name="Tillich M."/>
            <person name="Villarreal Aguilar J.C."/>
            <person name="Widiez T."/>
            <person name="Wong G.K."/>
            <person name="Wymore A."/>
            <person name="Zhang Y."/>
            <person name="Zimmer A.D."/>
            <person name="Quatrano R.S."/>
            <person name="Mayer K.F.X."/>
            <person name="Goodstein D."/>
            <person name="Casacuberta J.M."/>
            <person name="Vandepoele K."/>
            <person name="Reski R."/>
            <person name="Cuming A.C."/>
            <person name="Tuskan G.A."/>
            <person name="Maumus F."/>
            <person name="Salse J."/>
            <person name="Schmutz J."/>
            <person name="Rensing S.A."/>
        </authorList>
    </citation>
    <scope>NUCLEOTIDE SEQUENCE [LARGE SCALE GENOMIC DNA]</scope>
    <source>
        <strain evidence="4 5">cv. Gransden 2004</strain>
    </source>
</reference>
<keyword evidence="5" id="KW-1185">Reference proteome</keyword>
<evidence type="ECO:0000313" key="3">
    <source>
        <dbReference type="EMBL" id="PNR37714.1"/>
    </source>
</evidence>
<dbReference type="EnsemblPlants" id="Pp3c16_11670V3.3">
    <property type="protein sequence ID" value="Pp3c16_11670V3.3"/>
    <property type="gene ID" value="Pp3c16_11670"/>
</dbReference>
<dbReference type="EnsemblPlants" id="Pp3c16_11670V3.1">
    <property type="protein sequence ID" value="Pp3c16_11670V3.1"/>
    <property type="gene ID" value="Pp3c16_11670"/>
</dbReference>
<dbReference type="Gramene" id="Pp3c16_11670V3.1">
    <property type="protein sequence ID" value="Pp3c16_11670V3.1"/>
    <property type="gene ID" value="Pp3c16_11670"/>
</dbReference>
<dbReference type="PANTHER" id="PTHR36786:SF1">
    <property type="entry name" value="2-ISOPROPYLMALATE SYNTHASE"/>
    <property type="match status" value="1"/>
</dbReference>
<dbReference type="HOGENOM" id="CLU_351049_0_0_1"/>
<dbReference type="Pfam" id="PF25104">
    <property type="entry name" value="DUF7812"/>
    <property type="match status" value="1"/>
</dbReference>
<dbReference type="Gramene" id="Pp3c16_11670V3.3">
    <property type="protein sequence ID" value="Pp3c16_11670V3.3"/>
    <property type="gene ID" value="Pp3c16_11670"/>
</dbReference>
<accession>A9SQZ0</accession>
<dbReference type="GeneID" id="112293947"/>
<protein>
    <recommendedName>
        <fullName evidence="2">DUF7812 domain-containing protein</fullName>
    </recommendedName>
</protein>
<gene>
    <name evidence="4" type="primary">LOC112293947</name>
    <name evidence="3" type="ORF">PHYPA_020823</name>
</gene>
<reference evidence="3 5" key="1">
    <citation type="journal article" date="2008" name="Science">
        <title>The Physcomitrella genome reveals evolutionary insights into the conquest of land by plants.</title>
        <authorList>
            <person name="Rensing S."/>
            <person name="Lang D."/>
            <person name="Zimmer A."/>
            <person name="Terry A."/>
            <person name="Salamov A."/>
            <person name="Shapiro H."/>
            <person name="Nishiyama T."/>
            <person name="Perroud P.-F."/>
            <person name="Lindquist E."/>
            <person name="Kamisugi Y."/>
            <person name="Tanahashi T."/>
            <person name="Sakakibara K."/>
            <person name="Fujita T."/>
            <person name="Oishi K."/>
            <person name="Shin-I T."/>
            <person name="Kuroki Y."/>
            <person name="Toyoda A."/>
            <person name="Suzuki Y."/>
            <person name="Hashimoto A."/>
            <person name="Yamaguchi K."/>
            <person name="Sugano A."/>
            <person name="Kohara Y."/>
            <person name="Fujiyama A."/>
            <person name="Anterola A."/>
            <person name="Aoki S."/>
            <person name="Ashton N."/>
            <person name="Barbazuk W.B."/>
            <person name="Barker E."/>
            <person name="Bennetzen J."/>
            <person name="Bezanilla M."/>
            <person name="Blankenship R."/>
            <person name="Cho S.H."/>
            <person name="Dutcher S."/>
            <person name="Estelle M."/>
            <person name="Fawcett J.A."/>
            <person name="Gundlach H."/>
            <person name="Hanada K."/>
            <person name="Heyl A."/>
            <person name="Hicks K.A."/>
            <person name="Hugh J."/>
            <person name="Lohr M."/>
            <person name="Mayer K."/>
            <person name="Melkozernov A."/>
            <person name="Murata T."/>
            <person name="Nelson D."/>
            <person name="Pils B."/>
            <person name="Prigge M."/>
            <person name="Reiss B."/>
            <person name="Renner T."/>
            <person name="Rombauts S."/>
            <person name="Rushton P."/>
            <person name="Sanderfoot A."/>
            <person name="Schween G."/>
            <person name="Shiu S.-H."/>
            <person name="Stueber K."/>
            <person name="Theodoulou F.L."/>
            <person name="Tu H."/>
            <person name="Van de Peer Y."/>
            <person name="Verrier P.J."/>
            <person name="Waters E."/>
            <person name="Wood A."/>
            <person name="Yang L."/>
            <person name="Cove D."/>
            <person name="Cuming A."/>
            <person name="Hasebe M."/>
            <person name="Lucas S."/>
            <person name="Mishler D.B."/>
            <person name="Reski R."/>
            <person name="Grigoriev I."/>
            <person name="Quatrano R.S."/>
            <person name="Boore J.L."/>
        </authorList>
    </citation>
    <scope>NUCLEOTIDE SEQUENCE [LARGE SCALE GENOMIC DNA]</scope>
    <source>
        <strain evidence="4 5">cv. Gransden 2004</strain>
    </source>
</reference>
<dbReference type="PANTHER" id="PTHR36786">
    <property type="entry name" value="2-ISOPROPYLMALATE SYNTHASE"/>
    <property type="match status" value="1"/>
</dbReference>
<evidence type="ECO:0000313" key="4">
    <source>
        <dbReference type="EnsemblPlants" id="Pp3c16_11670V3.1"/>
    </source>
</evidence>
<dbReference type="RefSeq" id="XP_024399735.1">
    <property type="nucleotide sequence ID" value="XM_024543967.2"/>
</dbReference>
<dbReference type="KEGG" id="ppp:112293947"/>
<name>A9SQZ0_PHYPA</name>
<dbReference type="OrthoDB" id="1926573at2759"/>
<dbReference type="EMBL" id="ABEU02000016">
    <property type="protein sequence ID" value="PNR37714.1"/>
    <property type="molecule type" value="Genomic_DNA"/>
</dbReference>
<feature type="region of interest" description="Disordered" evidence="1">
    <location>
        <begin position="801"/>
        <end position="827"/>
    </location>
</feature>
<dbReference type="PaxDb" id="3218-PP1S106_12V6.1"/>
<sequence length="960" mass="108880">MGLDKEGICILRPHTTCLTECVEGKVSSRCDCEKWTSVGKFVDVLGVVELEEIKADILKYLYYFLSSSAATFKYPPLGSNEDIMLSAVVGETEVYIIYDDLVALHNYLLREVGRHVPLFSAKDDKFGEIHFVFPPTLLELKVTALTLRCCIRLLPLMELFDTGLRNVMGMGLNNLLQKIGSPREPCLLSKNAFALQRAASNIDPHRAPTLCALLEVFIDELSCYSKTQLVLVQDTKLELGDPSTSRLILEATLAHVMISAHGPEELHDLRARVCELSLQSAVKLLDRVITDNVPRYLLSHVVRTVSRALQGSACISDSSHSSVKLEQEFQKNRKKWFSRFPIAGHSNEAASDKINTCFSPHSNSWQVNIWLVYSVLERGVSLYMKFASAPHLANLGRCLDDGQLPSGAVSNTVLASCLWKYVCHRGQMSQECESALESMLNDATLRKGLEESMDQTYCHDHRHMQGLGQEADLVHQVLYPNSNIERSSGTYFCGRELCNVPVWEEDQSTLISDVLHLMHSALNFITGKVRLVGESFQDNLAADMTRDDIDNIWLGLIGSFHQCLPFARDITAADSVGHVIVFFTDMLYYEAKKSISDKKLREYLELLESLTISLLLEHTWRKNRSFSLPVDDMFGQNGTMDVDSCSREAQESISPSCYASKVVSSLQKFLEEPQLLEMLGGNAVSIIYQINFFLNDFCEFMDNVLSTNAWREYLPANGRRDLIKGPEVVQREVDEVDRNAWAADLEHDMHIFKGSPSPEEKREPSKHQLCGRNIDEQQSPGMEREPAQHNHSRSVNVEKQLHPNEERESSEHQPCSAHLGLEKQQLRPSTLPILKRLMKHRIRSAKSSDASPQRKLVLEGEEETPKLRPVRKCRRMAEDETSDIPTGAEGNSYVAEVLLLEKTSSKENYDDLNDFIVCKQGRSYTRWLNGRTRYRRRKRNREIWKRAEEKQKLLSMLSIV</sequence>
<evidence type="ECO:0000259" key="2">
    <source>
        <dbReference type="Pfam" id="PF25104"/>
    </source>
</evidence>
<proteinExistence type="predicted"/>